<dbReference type="Proteomes" id="UP001300502">
    <property type="component" value="Unassembled WGS sequence"/>
</dbReference>
<protein>
    <recommendedName>
        <fullName evidence="4">Crinkler (CRN) family protein</fullName>
    </recommendedName>
</protein>
<sequence length="694" mass="79251">MDAASSRLKRACGIHMKWEQVFDPVTMKIDRKYANVWLEDLPDLSVESSVTKVSDFLGEKLRVGSEEVSTKDLSLNAASSILLPKKFDEDFPLKSCGSKISRVFLREDLITLWNALVDGENRRKLNVLSAASGLGKSIYLYLITVFARHFKIPVQYIGNVSSLVEDETNQERVVKRYLSMLLFMNAQNSAVLNHRFQPLSSRYMSLEAAALKEVIIYALKTGDIELCIDIRENIMMIGSLNLLIVDEHNALWQQFGNDPNSWPPFFKLYARPVRHSTPYCKFVIAGSQLHEFESKLPSGYEDSMSYVEPLSKEEFEIWENLSDYPPNFKDKRNEVIDLTGLVPRVIGMLINMANASGDLSFEEVASNLKADISNSMKMRHVEYVDSLNDVKKADFAKMLYNLFLGGGTPSMTICDNAYRDRGLLITLKDRSLQLYNSVARDILFDTFTQFYFSENHLVELSQELKKARKGGSDGGACFEELFLGLCLRFRPEIQTCSRERSRTIHFQSNVLFRFDGKCFDRRLSSITTSCWIKFSRNYPRLDYAYVDMIDDGSWMLYLIQVSVSSFPAHNTDSAQLERLFMKTGGTVQLASLLNSFFAEVFEVSPVYDAREKIVNFEVTDSQGISFRDRISILYVTPLTREDAKADSAPDFVEFLTFDNFPGYMKSYIDVGRKARSRRSSPSRSPVKRIKSEET</sequence>
<accession>A0AAV9IAQ0</accession>
<dbReference type="EMBL" id="JANCYU010000022">
    <property type="protein sequence ID" value="KAK4524314.1"/>
    <property type="molecule type" value="Genomic_DNA"/>
</dbReference>
<name>A0AAV9IAQ0_9RHOD</name>
<keyword evidence="3" id="KW-1185">Reference proteome</keyword>
<feature type="region of interest" description="Disordered" evidence="1">
    <location>
        <begin position="672"/>
        <end position="694"/>
    </location>
</feature>
<gene>
    <name evidence="2" type="ORF">GAYE_SCF02G2213</name>
</gene>
<feature type="compositionally biased region" description="Basic residues" evidence="1">
    <location>
        <begin position="673"/>
        <end position="688"/>
    </location>
</feature>
<evidence type="ECO:0008006" key="4">
    <source>
        <dbReference type="Google" id="ProtNLM"/>
    </source>
</evidence>
<organism evidence="2 3">
    <name type="scientific">Galdieria yellowstonensis</name>
    <dbReference type="NCBI Taxonomy" id="3028027"/>
    <lineage>
        <taxon>Eukaryota</taxon>
        <taxon>Rhodophyta</taxon>
        <taxon>Bangiophyceae</taxon>
        <taxon>Galdieriales</taxon>
        <taxon>Galdieriaceae</taxon>
        <taxon>Galdieria</taxon>
    </lineage>
</organism>
<dbReference type="AlphaFoldDB" id="A0AAV9IAQ0"/>
<evidence type="ECO:0000313" key="3">
    <source>
        <dbReference type="Proteomes" id="UP001300502"/>
    </source>
</evidence>
<evidence type="ECO:0000256" key="1">
    <source>
        <dbReference type="SAM" id="MobiDB-lite"/>
    </source>
</evidence>
<proteinExistence type="predicted"/>
<comment type="caution">
    <text evidence="2">The sequence shown here is derived from an EMBL/GenBank/DDBJ whole genome shotgun (WGS) entry which is preliminary data.</text>
</comment>
<evidence type="ECO:0000313" key="2">
    <source>
        <dbReference type="EMBL" id="KAK4524314.1"/>
    </source>
</evidence>
<reference evidence="2 3" key="1">
    <citation type="submission" date="2022-07" db="EMBL/GenBank/DDBJ databases">
        <title>Genome-wide signatures of adaptation to extreme environments.</title>
        <authorList>
            <person name="Cho C.H."/>
            <person name="Yoon H.S."/>
        </authorList>
    </citation>
    <scope>NUCLEOTIDE SEQUENCE [LARGE SCALE GENOMIC DNA]</scope>
    <source>
        <strain evidence="2 3">108.79 E11</strain>
    </source>
</reference>